<sequence>MYDKMANFHVVQTTNEVGEKRYIEIPKSSSNLRREKLDFILKKSQSMLNNCLKIQKTNDDLSYDIVNLIDRVRQSLYRKGDIEEIVEDFRDLKKRAKSKGSMSSFDLTKWKD</sequence>
<reference evidence="1" key="1">
    <citation type="journal article" date="2020" name="Nature">
        <title>Giant virus diversity and host interactions through global metagenomics.</title>
        <authorList>
            <person name="Schulz F."/>
            <person name="Roux S."/>
            <person name="Paez-Espino D."/>
            <person name="Jungbluth S."/>
            <person name="Walsh D.A."/>
            <person name="Denef V.J."/>
            <person name="McMahon K.D."/>
            <person name="Konstantinidis K.T."/>
            <person name="Eloe-Fadrosh E.A."/>
            <person name="Kyrpides N.C."/>
            <person name="Woyke T."/>
        </authorList>
    </citation>
    <scope>NUCLEOTIDE SEQUENCE</scope>
    <source>
        <strain evidence="1">GVMAG-M-3300027206-1</strain>
    </source>
</reference>
<protein>
    <submittedName>
        <fullName evidence="1">Uncharacterized protein</fullName>
    </submittedName>
</protein>
<evidence type="ECO:0000313" key="1">
    <source>
        <dbReference type="EMBL" id="QHU03474.1"/>
    </source>
</evidence>
<proteinExistence type="predicted"/>
<name>A0A6C0JIL6_9ZZZZ</name>
<organism evidence="1">
    <name type="scientific">viral metagenome</name>
    <dbReference type="NCBI Taxonomy" id="1070528"/>
    <lineage>
        <taxon>unclassified sequences</taxon>
        <taxon>metagenomes</taxon>
        <taxon>organismal metagenomes</taxon>
    </lineage>
</organism>
<dbReference type="AlphaFoldDB" id="A0A6C0JIL6"/>
<dbReference type="EMBL" id="MN740383">
    <property type="protein sequence ID" value="QHU03474.1"/>
    <property type="molecule type" value="Genomic_DNA"/>
</dbReference>
<accession>A0A6C0JIL6</accession>